<evidence type="ECO:0000256" key="1">
    <source>
        <dbReference type="ARBA" id="ARBA00022741"/>
    </source>
</evidence>
<dbReference type="OrthoDB" id="1732493at2759"/>
<dbReference type="STRING" id="667725.A0A0L0FRX9"/>
<dbReference type="PANTHER" id="PTHR24056">
    <property type="entry name" value="CELL DIVISION PROTEIN KINASE"/>
    <property type="match status" value="1"/>
</dbReference>
<protein>
    <recommendedName>
        <fullName evidence="3">Protein kinase domain-containing protein</fullName>
    </recommendedName>
</protein>
<dbReference type="GO" id="GO:0010389">
    <property type="term" value="P:regulation of G2/M transition of mitotic cell cycle"/>
    <property type="evidence" value="ECO:0007669"/>
    <property type="project" value="TreeGrafter"/>
</dbReference>
<gene>
    <name evidence="4" type="ORF">SARC_08151</name>
</gene>
<dbReference type="GO" id="GO:0030332">
    <property type="term" value="F:cyclin binding"/>
    <property type="evidence" value="ECO:0007669"/>
    <property type="project" value="TreeGrafter"/>
</dbReference>
<dbReference type="GO" id="GO:0010468">
    <property type="term" value="P:regulation of gene expression"/>
    <property type="evidence" value="ECO:0007669"/>
    <property type="project" value="TreeGrafter"/>
</dbReference>
<dbReference type="GO" id="GO:0005737">
    <property type="term" value="C:cytoplasm"/>
    <property type="evidence" value="ECO:0007669"/>
    <property type="project" value="TreeGrafter"/>
</dbReference>
<dbReference type="InterPro" id="IPR050108">
    <property type="entry name" value="CDK"/>
</dbReference>
<dbReference type="GO" id="GO:0007165">
    <property type="term" value="P:signal transduction"/>
    <property type="evidence" value="ECO:0007669"/>
    <property type="project" value="TreeGrafter"/>
</dbReference>
<dbReference type="Pfam" id="PF00069">
    <property type="entry name" value="Pkinase"/>
    <property type="match status" value="1"/>
</dbReference>
<proteinExistence type="predicted"/>
<evidence type="ECO:0000259" key="3">
    <source>
        <dbReference type="PROSITE" id="PS50011"/>
    </source>
</evidence>
<dbReference type="AlphaFoldDB" id="A0A0L0FRX9"/>
<sequence length="156" mass="17818">MPKAARSSRSRRQDLPRPYLPNAKIDEDQFWLSTELGSGTYGVVYKARVIPPKDSDLMTKEGGYEELERRKNEFQLVAMKEIKFTNGSTAIPSSALREMGLLKELKHPNIISLLRVVYQNFKLFLVFELATEDLHSYIHRTKTNGTRISEATAKVS</sequence>
<dbReference type="InterPro" id="IPR000719">
    <property type="entry name" value="Prot_kinase_dom"/>
</dbReference>
<evidence type="ECO:0000313" key="4">
    <source>
        <dbReference type="EMBL" id="KNC79454.1"/>
    </source>
</evidence>
<dbReference type="GO" id="GO:0000082">
    <property type="term" value="P:G1/S transition of mitotic cell cycle"/>
    <property type="evidence" value="ECO:0007669"/>
    <property type="project" value="TreeGrafter"/>
</dbReference>
<dbReference type="GeneID" id="25908655"/>
<feature type="domain" description="Protein kinase" evidence="3">
    <location>
        <begin position="30"/>
        <end position="156"/>
    </location>
</feature>
<dbReference type="Proteomes" id="UP000054560">
    <property type="component" value="Unassembled WGS sequence"/>
</dbReference>
<accession>A0A0L0FRX9</accession>
<dbReference type="EMBL" id="KQ242302">
    <property type="protein sequence ID" value="KNC79454.1"/>
    <property type="molecule type" value="Genomic_DNA"/>
</dbReference>
<dbReference type="eggNOG" id="KOG0594">
    <property type="taxonomic scope" value="Eukaryota"/>
</dbReference>
<evidence type="ECO:0000256" key="2">
    <source>
        <dbReference type="ARBA" id="ARBA00022840"/>
    </source>
</evidence>
<dbReference type="RefSeq" id="XP_014153356.1">
    <property type="nucleotide sequence ID" value="XM_014297881.1"/>
</dbReference>
<dbReference type="SUPFAM" id="SSF56112">
    <property type="entry name" value="Protein kinase-like (PK-like)"/>
    <property type="match status" value="1"/>
</dbReference>
<reference evidence="4 5" key="1">
    <citation type="submission" date="2011-02" db="EMBL/GenBank/DDBJ databases">
        <title>The Genome Sequence of Sphaeroforma arctica JP610.</title>
        <authorList>
            <consortium name="The Broad Institute Genome Sequencing Platform"/>
            <person name="Russ C."/>
            <person name="Cuomo C."/>
            <person name="Young S.K."/>
            <person name="Zeng Q."/>
            <person name="Gargeya S."/>
            <person name="Alvarado L."/>
            <person name="Berlin A."/>
            <person name="Chapman S.B."/>
            <person name="Chen Z."/>
            <person name="Freedman E."/>
            <person name="Gellesch M."/>
            <person name="Goldberg J."/>
            <person name="Griggs A."/>
            <person name="Gujja S."/>
            <person name="Heilman E."/>
            <person name="Heiman D."/>
            <person name="Howarth C."/>
            <person name="Mehta T."/>
            <person name="Neiman D."/>
            <person name="Pearson M."/>
            <person name="Roberts A."/>
            <person name="Saif S."/>
            <person name="Shea T."/>
            <person name="Shenoy N."/>
            <person name="Sisk P."/>
            <person name="Stolte C."/>
            <person name="Sykes S."/>
            <person name="White J."/>
            <person name="Yandava C."/>
            <person name="Burger G."/>
            <person name="Gray M.W."/>
            <person name="Holland P.W.H."/>
            <person name="King N."/>
            <person name="Lang F.B.F."/>
            <person name="Roger A.J."/>
            <person name="Ruiz-Trillo I."/>
            <person name="Haas B."/>
            <person name="Nusbaum C."/>
            <person name="Birren B."/>
        </authorList>
    </citation>
    <scope>NUCLEOTIDE SEQUENCE [LARGE SCALE GENOMIC DNA]</scope>
    <source>
        <strain evidence="4 5">JP610</strain>
    </source>
</reference>
<name>A0A0L0FRX9_9EUKA</name>
<dbReference type="GO" id="GO:0005634">
    <property type="term" value="C:nucleus"/>
    <property type="evidence" value="ECO:0007669"/>
    <property type="project" value="TreeGrafter"/>
</dbReference>
<keyword evidence="2" id="KW-0067">ATP-binding</keyword>
<dbReference type="GO" id="GO:0005524">
    <property type="term" value="F:ATP binding"/>
    <property type="evidence" value="ECO:0007669"/>
    <property type="project" value="UniProtKB-KW"/>
</dbReference>
<keyword evidence="1" id="KW-0547">Nucleotide-binding</keyword>
<dbReference type="PROSITE" id="PS50011">
    <property type="entry name" value="PROTEIN_KINASE_DOM"/>
    <property type="match status" value="1"/>
</dbReference>
<dbReference type="PANTHER" id="PTHR24056:SF462">
    <property type="entry name" value="CYCLIN-DEPENDENT KINASE 3"/>
    <property type="match status" value="1"/>
</dbReference>
<dbReference type="Gene3D" id="3.30.200.20">
    <property type="entry name" value="Phosphorylase Kinase, domain 1"/>
    <property type="match status" value="1"/>
</dbReference>
<evidence type="ECO:0000313" key="5">
    <source>
        <dbReference type="Proteomes" id="UP000054560"/>
    </source>
</evidence>
<dbReference type="InterPro" id="IPR011009">
    <property type="entry name" value="Kinase-like_dom_sf"/>
</dbReference>
<dbReference type="GO" id="GO:0000307">
    <property type="term" value="C:cyclin-dependent protein kinase holoenzyme complex"/>
    <property type="evidence" value="ECO:0007669"/>
    <property type="project" value="TreeGrafter"/>
</dbReference>
<dbReference type="GO" id="GO:0004693">
    <property type="term" value="F:cyclin-dependent protein serine/threonine kinase activity"/>
    <property type="evidence" value="ECO:0007669"/>
    <property type="project" value="TreeGrafter"/>
</dbReference>
<organism evidence="4 5">
    <name type="scientific">Sphaeroforma arctica JP610</name>
    <dbReference type="NCBI Taxonomy" id="667725"/>
    <lineage>
        <taxon>Eukaryota</taxon>
        <taxon>Ichthyosporea</taxon>
        <taxon>Ichthyophonida</taxon>
        <taxon>Sphaeroforma</taxon>
    </lineage>
</organism>
<keyword evidence="5" id="KW-1185">Reference proteome</keyword>